<sequence>MSRPPFPSGWSSIPLSLKNLTLANSLPVGQSFLWHRHAIASSTPGCPTEEFSRAVDNPPRVVCLRQSPSHLYYTGVYPNEHDALADLRRGITKDWVNDYFQLKAHPELEKMYDDWRARDPELFGKVEVNKRAVGVRVLRQDPWECLIAFITSTNNHIPRITSLLHRFSQSFSPPLVTLHNPDNDGETTYHLFPTPTALPTKLEALLRSMGFGYRASFIESSLQTLEEEFKEEIEAGLLRWRNQDVDTVREKLVALKGVGRKVADCVMLMCMDKPSLIPIDTHVAAIAARHPAFPSRLRNKPMSKQVYDETQQFLLDRWGPMGGWCQAVMFAADLPEPKPKVKVVKTKVNTSVTVKRKLEEVSPTLNLKRTRSATRLELKQTRTIVTDEVKMEE</sequence>
<dbReference type="InterPro" id="IPR012904">
    <property type="entry name" value="OGG_N"/>
</dbReference>
<evidence type="ECO:0000313" key="11">
    <source>
        <dbReference type="EMBL" id="OCF55669.1"/>
    </source>
</evidence>
<dbReference type="SUPFAM" id="SSF48150">
    <property type="entry name" value="DNA-glycosylase"/>
    <property type="match status" value="1"/>
</dbReference>
<dbReference type="PANTHER" id="PTHR10242:SF2">
    <property type="entry name" value="N-GLYCOSYLASE_DNA LYASE"/>
    <property type="match status" value="1"/>
</dbReference>
<dbReference type="Gene3D" id="1.10.340.30">
    <property type="entry name" value="Hypothetical protein, domain 2"/>
    <property type="match status" value="1"/>
</dbReference>
<evidence type="ECO:0000256" key="5">
    <source>
        <dbReference type="ARBA" id="ARBA00023204"/>
    </source>
</evidence>
<evidence type="ECO:0000256" key="2">
    <source>
        <dbReference type="ARBA" id="ARBA00012720"/>
    </source>
</evidence>
<dbReference type="GO" id="GO:0140078">
    <property type="term" value="F:class I DNA-(apurinic or apyrimidinic site) endonuclease activity"/>
    <property type="evidence" value="ECO:0007669"/>
    <property type="project" value="UniProtKB-EC"/>
</dbReference>
<comment type="similarity">
    <text evidence="1">Belongs to the type-1 OGG1 family.</text>
</comment>
<dbReference type="Gene3D" id="3.30.310.40">
    <property type="match status" value="1"/>
</dbReference>
<dbReference type="AlphaFoldDB" id="A0A1B9IJ16"/>
<dbReference type="InterPro" id="IPR003265">
    <property type="entry name" value="HhH-GPD_domain"/>
</dbReference>
<keyword evidence="6 11" id="KW-0456">Lyase</keyword>
<keyword evidence="7" id="KW-0511">Multifunctional enzyme</keyword>
<dbReference type="GO" id="GO:0005634">
    <property type="term" value="C:nucleus"/>
    <property type="evidence" value="ECO:0007669"/>
    <property type="project" value="TreeGrafter"/>
</dbReference>
<dbReference type="OrthoDB" id="238681at2759"/>
<evidence type="ECO:0000256" key="9">
    <source>
        <dbReference type="ARBA" id="ARBA00044632"/>
    </source>
</evidence>
<dbReference type="SMART" id="SM00478">
    <property type="entry name" value="ENDO3c"/>
    <property type="match status" value="1"/>
</dbReference>
<name>A0A1B9IJ16_9TREE</name>
<keyword evidence="3" id="KW-0227">DNA damage</keyword>
<proteinExistence type="inferred from homology"/>
<evidence type="ECO:0000256" key="3">
    <source>
        <dbReference type="ARBA" id="ARBA00022763"/>
    </source>
</evidence>
<dbReference type="EC" id="4.2.99.18" evidence="2"/>
<dbReference type="SUPFAM" id="SSF55945">
    <property type="entry name" value="TATA-box binding protein-like"/>
    <property type="match status" value="1"/>
</dbReference>
<dbReference type="InterPro" id="IPR011257">
    <property type="entry name" value="DNA_glycosylase"/>
</dbReference>
<evidence type="ECO:0000256" key="6">
    <source>
        <dbReference type="ARBA" id="ARBA00023239"/>
    </source>
</evidence>
<dbReference type="GO" id="GO:0003684">
    <property type="term" value="F:damaged DNA binding"/>
    <property type="evidence" value="ECO:0007669"/>
    <property type="project" value="InterPro"/>
</dbReference>
<dbReference type="GO" id="GO:0006289">
    <property type="term" value="P:nucleotide-excision repair"/>
    <property type="evidence" value="ECO:0007669"/>
    <property type="project" value="InterPro"/>
</dbReference>
<keyword evidence="5" id="KW-0234">DNA repair</keyword>
<evidence type="ECO:0000259" key="10">
    <source>
        <dbReference type="SMART" id="SM00478"/>
    </source>
</evidence>
<gene>
    <name evidence="11" type="ORF">L486_06420</name>
</gene>
<reference evidence="12" key="2">
    <citation type="submission" date="2013-12" db="EMBL/GenBank/DDBJ databases">
        <title>Evolution of pathogenesis and genome organization in the Tremellales.</title>
        <authorList>
            <person name="Cuomo C."/>
            <person name="Litvintseva A."/>
            <person name="Heitman J."/>
            <person name="Chen Y."/>
            <person name="Sun S."/>
            <person name="Springer D."/>
            <person name="Dromer F."/>
            <person name="Young S."/>
            <person name="Zeng Q."/>
            <person name="Chapman S."/>
            <person name="Gujja S."/>
            <person name="Saif S."/>
            <person name="Birren B."/>
        </authorList>
    </citation>
    <scope>NUCLEOTIDE SEQUENCE [LARGE SCALE GENOMIC DNA]</scope>
    <source>
        <strain evidence="12">CBS 10435</strain>
    </source>
</reference>
<protein>
    <recommendedName>
        <fullName evidence="2">DNA-(apurinic or apyrimidinic site) lyase</fullName>
        <ecNumber evidence="2">4.2.99.18</ecNumber>
    </recommendedName>
</protein>
<dbReference type="Proteomes" id="UP000092583">
    <property type="component" value="Unassembled WGS sequence"/>
</dbReference>
<keyword evidence="4" id="KW-0378">Hydrolase</keyword>
<organism evidence="11 12">
    <name type="scientific">Kwoniella mangroviensis CBS 10435</name>
    <dbReference type="NCBI Taxonomy" id="1331196"/>
    <lineage>
        <taxon>Eukaryota</taxon>
        <taxon>Fungi</taxon>
        <taxon>Dikarya</taxon>
        <taxon>Basidiomycota</taxon>
        <taxon>Agaricomycotina</taxon>
        <taxon>Tremellomycetes</taxon>
        <taxon>Tremellales</taxon>
        <taxon>Cryptococcaceae</taxon>
        <taxon>Kwoniella</taxon>
    </lineage>
</organism>
<dbReference type="CDD" id="cd00056">
    <property type="entry name" value="ENDO3c"/>
    <property type="match status" value="1"/>
</dbReference>
<dbReference type="EMBL" id="KI669465">
    <property type="protein sequence ID" value="OCF55669.1"/>
    <property type="molecule type" value="Genomic_DNA"/>
</dbReference>
<dbReference type="STRING" id="1331196.A0A1B9IJ16"/>
<keyword evidence="8" id="KW-0326">Glycosidase</keyword>
<evidence type="ECO:0000256" key="7">
    <source>
        <dbReference type="ARBA" id="ARBA00023268"/>
    </source>
</evidence>
<evidence type="ECO:0000256" key="8">
    <source>
        <dbReference type="ARBA" id="ARBA00023295"/>
    </source>
</evidence>
<dbReference type="Gene3D" id="1.10.1670.10">
    <property type="entry name" value="Helix-hairpin-Helix base-excision DNA repair enzymes (C-terminal)"/>
    <property type="match status" value="1"/>
</dbReference>
<dbReference type="Pfam" id="PF07934">
    <property type="entry name" value="OGG_N"/>
    <property type="match status" value="1"/>
</dbReference>
<dbReference type="InterPro" id="IPR023170">
    <property type="entry name" value="HhH_base_excis_C"/>
</dbReference>
<feature type="domain" description="HhH-GPD" evidence="10">
    <location>
        <begin position="151"/>
        <end position="334"/>
    </location>
</feature>
<dbReference type="PANTHER" id="PTHR10242">
    <property type="entry name" value="8-OXOGUANINE DNA GLYCOSYLASE"/>
    <property type="match status" value="1"/>
</dbReference>
<comment type="catalytic activity">
    <reaction evidence="9">
        <text>2'-deoxyribonucleotide-(2'-deoxyribose 5'-phosphate)-2'-deoxyribonucleotide-DNA = a 3'-end 2'-deoxyribonucleotide-(2,3-dehydro-2,3-deoxyribose 5'-phosphate)-DNA + a 5'-end 5'-phospho-2'-deoxyribonucleoside-DNA + H(+)</text>
        <dbReference type="Rhea" id="RHEA:66592"/>
        <dbReference type="Rhea" id="RHEA-COMP:13180"/>
        <dbReference type="Rhea" id="RHEA-COMP:16897"/>
        <dbReference type="Rhea" id="RHEA-COMP:17067"/>
        <dbReference type="ChEBI" id="CHEBI:15378"/>
        <dbReference type="ChEBI" id="CHEBI:136412"/>
        <dbReference type="ChEBI" id="CHEBI:157695"/>
        <dbReference type="ChEBI" id="CHEBI:167181"/>
        <dbReference type="EC" id="4.2.99.18"/>
    </reaction>
</comment>
<keyword evidence="12" id="KW-1185">Reference proteome</keyword>
<evidence type="ECO:0000313" key="12">
    <source>
        <dbReference type="Proteomes" id="UP000092583"/>
    </source>
</evidence>
<evidence type="ECO:0000256" key="4">
    <source>
        <dbReference type="ARBA" id="ARBA00022801"/>
    </source>
</evidence>
<dbReference type="GO" id="GO:0034039">
    <property type="term" value="F:8-oxo-7,8-dihydroguanine DNA N-glycosylase activity"/>
    <property type="evidence" value="ECO:0007669"/>
    <property type="project" value="TreeGrafter"/>
</dbReference>
<dbReference type="InterPro" id="IPR052054">
    <property type="entry name" value="Oxidative_DNA_repair_enzyme"/>
</dbReference>
<accession>A0A1B9IJ16</accession>
<reference evidence="11 12" key="1">
    <citation type="submission" date="2013-07" db="EMBL/GenBank/DDBJ databases">
        <title>The Genome Sequence of Kwoniella mangroviensis CBS10435.</title>
        <authorList>
            <consortium name="The Broad Institute Genome Sequencing Platform"/>
            <person name="Cuomo C."/>
            <person name="Litvintseva A."/>
            <person name="Chen Y."/>
            <person name="Heitman J."/>
            <person name="Sun S."/>
            <person name="Springer D."/>
            <person name="Dromer F."/>
            <person name="Young S.K."/>
            <person name="Zeng Q."/>
            <person name="Gargeya S."/>
            <person name="Fitzgerald M."/>
            <person name="Abouelleil A."/>
            <person name="Alvarado L."/>
            <person name="Berlin A.M."/>
            <person name="Chapman S.B."/>
            <person name="Dewar J."/>
            <person name="Goldberg J."/>
            <person name="Griggs A."/>
            <person name="Gujja S."/>
            <person name="Hansen M."/>
            <person name="Howarth C."/>
            <person name="Imamovic A."/>
            <person name="Larimer J."/>
            <person name="McCowan C."/>
            <person name="Murphy C."/>
            <person name="Pearson M."/>
            <person name="Priest M."/>
            <person name="Roberts A."/>
            <person name="Saif S."/>
            <person name="Shea T."/>
            <person name="Sykes S."/>
            <person name="Wortman J."/>
            <person name="Nusbaum C."/>
            <person name="Birren B."/>
        </authorList>
    </citation>
    <scope>NUCLEOTIDE SEQUENCE [LARGE SCALE GENOMIC DNA]</scope>
    <source>
        <strain evidence="11 12">CBS 10435</strain>
    </source>
</reference>
<dbReference type="GO" id="GO:0006285">
    <property type="term" value="P:base-excision repair, AP site formation"/>
    <property type="evidence" value="ECO:0007669"/>
    <property type="project" value="UniProtKB-ARBA"/>
</dbReference>
<evidence type="ECO:0000256" key="1">
    <source>
        <dbReference type="ARBA" id="ARBA00010679"/>
    </source>
</evidence>